<dbReference type="AlphaFoldDB" id="A0A918X8Q5"/>
<dbReference type="EMBL" id="BMVC01000029">
    <property type="protein sequence ID" value="GHD18190.1"/>
    <property type="molecule type" value="Genomic_DNA"/>
</dbReference>
<accession>A0A918X8Q5</accession>
<sequence>MGAAGPRTPRRRRRGPPDERFRRLEARVAELEASERKLATERDILRKAAKYFAGKTNW</sequence>
<reference evidence="2" key="1">
    <citation type="journal article" date="2014" name="Int. J. Syst. Evol. Microbiol.">
        <title>Complete genome sequence of Corynebacterium casei LMG S-19264T (=DSM 44701T), isolated from a smear-ripened cheese.</title>
        <authorList>
            <consortium name="US DOE Joint Genome Institute (JGI-PGF)"/>
            <person name="Walter F."/>
            <person name="Albersmeier A."/>
            <person name="Kalinowski J."/>
            <person name="Ruckert C."/>
        </authorList>
    </citation>
    <scope>NUCLEOTIDE SEQUENCE</scope>
    <source>
        <strain evidence="2">JCM 4637</strain>
    </source>
</reference>
<organism evidence="2 3">
    <name type="scientific">Streptomyces finlayi</name>
    <dbReference type="NCBI Taxonomy" id="67296"/>
    <lineage>
        <taxon>Bacteria</taxon>
        <taxon>Bacillati</taxon>
        <taxon>Actinomycetota</taxon>
        <taxon>Actinomycetes</taxon>
        <taxon>Kitasatosporales</taxon>
        <taxon>Streptomycetaceae</taxon>
        <taxon>Streptomyces</taxon>
    </lineage>
</organism>
<evidence type="ECO:0008006" key="4">
    <source>
        <dbReference type="Google" id="ProtNLM"/>
    </source>
</evidence>
<dbReference type="Proteomes" id="UP000638353">
    <property type="component" value="Unassembled WGS sequence"/>
</dbReference>
<feature type="region of interest" description="Disordered" evidence="1">
    <location>
        <begin position="1"/>
        <end position="21"/>
    </location>
</feature>
<protein>
    <recommendedName>
        <fullName evidence="4">Transposase</fullName>
    </recommendedName>
</protein>
<name>A0A918X8Q5_9ACTN</name>
<evidence type="ECO:0000256" key="1">
    <source>
        <dbReference type="SAM" id="MobiDB-lite"/>
    </source>
</evidence>
<evidence type="ECO:0000313" key="3">
    <source>
        <dbReference type="Proteomes" id="UP000638353"/>
    </source>
</evidence>
<comment type="caution">
    <text evidence="2">The sequence shown here is derived from an EMBL/GenBank/DDBJ whole genome shotgun (WGS) entry which is preliminary data.</text>
</comment>
<gene>
    <name evidence="2" type="ORF">GCM10010334_80690</name>
</gene>
<proteinExistence type="predicted"/>
<reference evidence="2" key="2">
    <citation type="submission" date="2020-09" db="EMBL/GenBank/DDBJ databases">
        <authorList>
            <person name="Sun Q."/>
            <person name="Ohkuma M."/>
        </authorList>
    </citation>
    <scope>NUCLEOTIDE SEQUENCE</scope>
    <source>
        <strain evidence="2">JCM 4637</strain>
    </source>
</reference>
<evidence type="ECO:0000313" key="2">
    <source>
        <dbReference type="EMBL" id="GHD18190.1"/>
    </source>
</evidence>